<reference evidence="3" key="1">
    <citation type="journal article" date="2019" name="Int. J. Syst. Evol. Microbiol.">
        <title>The Global Catalogue of Microorganisms (GCM) 10K type strain sequencing project: providing services to taxonomists for standard genome sequencing and annotation.</title>
        <authorList>
            <consortium name="The Broad Institute Genomics Platform"/>
            <consortium name="The Broad Institute Genome Sequencing Center for Infectious Disease"/>
            <person name="Wu L."/>
            <person name="Ma J."/>
        </authorList>
    </citation>
    <scope>NUCLEOTIDE SEQUENCE [LARGE SCALE GENOMIC DNA]</scope>
    <source>
        <strain evidence="3">CCUG 37865</strain>
    </source>
</reference>
<gene>
    <name evidence="2" type="ORF">ACFOY7_11050</name>
</gene>
<dbReference type="PIRSF" id="PIRSF021320">
    <property type="entry name" value="DUF984"/>
    <property type="match status" value="1"/>
</dbReference>
<dbReference type="Gene3D" id="3.10.400.10">
    <property type="entry name" value="Sulfate adenylyltransferase"/>
    <property type="match status" value="1"/>
</dbReference>
<accession>A0ABV8WXG6</accession>
<dbReference type="RefSeq" id="WP_390252137.1">
    <property type="nucleotide sequence ID" value="NZ_JBHSDT010000008.1"/>
</dbReference>
<dbReference type="InterPro" id="IPR015947">
    <property type="entry name" value="PUA-like_sf"/>
</dbReference>
<evidence type="ECO:0000313" key="2">
    <source>
        <dbReference type="EMBL" id="MFC4403604.1"/>
    </source>
</evidence>
<comment type="caution">
    <text evidence="2">The sequence shown here is derived from an EMBL/GenBank/DDBJ whole genome shotgun (WGS) entry which is preliminary data.</text>
</comment>
<organism evidence="2 3">
    <name type="scientific">Gracilibacillus xinjiangensis</name>
    <dbReference type="NCBI Taxonomy" id="1193282"/>
    <lineage>
        <taxon>Bacteria</taxon>
        <taxon>Bacillati</taxon>
        <taxon>Bacillota</taxon>
        <taxon>Bacilli</taxon>
        <taxon>Bacillales</taxon>
        <taxon>Bacillaceae</taxon>
        <taxon>Gracilibacillus</taxon>
    </lineage>
</organism>
<evidence type="ECO:0000313" key="3">
    <source>
        <dbReference type="Proteomes" id="UP001595882"/>
    </source>
</evidence>
<dbReference type="EMBL" id="JBHSDT010000008">
    <property type="protein sequence ID" value="MFC4403604.1"/>
    <property type="molecule type" value="Genomic_DNA"/>
</dbReference>
<dbReference type="InterPro" id="IPR009326">
    <property type="entry name" value="DUF984"/>
</dbReference>
<dbReference type="InterPro" id="IPR007374">
    <property type="entry name" value="ASCH_domain"/>
</dbReference>
<evidence type="ECO:0000259" key="1">
    <source>
        <dbReference type="SMART" id="SM01022"/>
    </source>
</evidence>
<dbReference type="CDD" id="cd06553">
    <property type="entry name" value="ASCH_Ef3133_like"/>
    <property type="match status" value="1"/>
</dbReference>
<feature type="domain" description="ASCH" evidence="1">
    <location>
        <begin position="27"/>
        <end position="150"/>
    </location>
</feature>
<dbReference type="PANTHER" id="PTHR39203">
    <property type="entry name" value="CYTOPLASMIC PROTEIN-RELATED"/>
    <property type="match status" value="1"/>
</dbReference>
<proteinExistence type="predicted"/>
<dbReference type="Pfam" id="PF04266">
    <property type="entry name" value="ASCH"/>
    <property type="match status" value="1"/>
</dbReference>
<name>A0ABV8WXG6_9BACI</name>
<sequence>MEDNLILTYWSNYKKKHPQAPNVYEAWSFGSNKQHADELGQLVLEGKKTATASNYRLYELHSEPLPYPGLHNIILNGNGEPMAIIKTTSIEVRPFDEVGEEHAYLEGEGDRTLAYWRNVHEDFFKREYDEINEDFHYKIPVVCERFELIYTK</sequence>
<dbReference type="SMART" id="SM01022">
    <property type="entry name" value="ASCH"/>
    <property type="match status" value="1"/>
</dbReference>
<dbReference type="PANTHER" id="PTHR39203:SF1">
    <property type="entry name" value="CYTOPLASMIC PROTEIN"/>
    <property type="match status" value="1"/>
</dbReference>
<protein>
    <submittedName>
        <fullName evidence="2">ASCH domain-containing protein</fullName>
    </submittedName>
</protein>
<dbReference type="SUPFAM" id="SSF88697">
    <property type="entry name" value="PUA domain-like"/>
    <property type="match status" value="1"/>
</dbReference>
<keyword evidence="3" id="KW-1185">Reference proteome</keyword>
<dbReference type="Proteomes" id="UP001595882">
    <property type="component" value="Unassembled WGS sequence"/>
</dbReference>